<dbReference type="Proteomes" id="UP001228643">
    <property type="component" value="Unassembled WGS sequence"/>
</dbReference>
<accession>A0AAW6TPC0</accession>
<feature type="domain" description="Ig-like" evidence="2">
    <location>
        <begin position="73"/>
        <end position="150"/>
    </location>
</feature>
<dbReference type="Pfam" id="PF13585">
    <property type="entry name" value="CHU_C"/>
    <property type="match status" value="1"/>
</dbReference>
<comment type="caution">
    <text evidence="3">The sequence shown here is derived from an EMBL/GenBank/DDBJ whole genome shotgun (WGS) entry which is preliminary data.</text>
</comment>
<evidence type="ECO:0000256" key="1">
    <source>
        <dbReference type="ARBA" id="ARBA00022729"/>
    </source>
</evidence>
<organism evidence="3 4">
    <name type="scientific">Flavobacterium yafengii</name>
    <dbReference type="NCBI Taxonomy" id="3041253"/>
    <lineage>
        <taxon>Bacteria</taxon>
        <taxon>Pseudomonadati</taxon>
        <taxon>Bacteroidota</taxon>
        <taxon>Flavobacteriia</taxon>
        <taxon>Flavobacteriales</taxon>
        <taxon>Flavobacteriaceae</taxon>
        <taxon>Flavobacterium</taxon>
    </lineage>
</organism>
<dbReference type="InterPro" id="IPR044023">
    <property type="entry name" value="Ig_7"/>
</dbReference>
<dbReference type="InterPro" id="IPR026341">
    <property type="entry name" value="T9SS_type_B"/>
</dbReference>
<dbReference type="RefSeq" id="WP_282715025.1">
    <property type="nucleotide sequence ID" value="NZ_JASCRY010000001.1"/>
</dbReference>
<dbReference type="AlphaFoldDB" id="A0AAW6TPC0"/>
<proteinExistence type="predicted"/>
<reference evidence="3 4" key="1">
    <citation type="submission" date="2023-04" db="EMBL/GenBank/DDBJ databases">
        <title>Two novel species of Flavobacterium.</title>
        <authorList>
            <person name="Liu Q."/>
            <person name="Xin Y.-H."/>
        </authorList>
    </citation>
    <scope>NUCLEOTIDE SEQUENCE [LARGE SCALE GENOMIC DNA]</scope>
    <source>
        <strain evidence="3 4">LB2P87</strain>
    </source>
</reference>
<evidence type="ECO:0000313" key="4">
    <source>
        <dbReference type="Proteomes" id="UP001228643"/>
    </source>
</evidence>
<evidence type="ECO:0000313" key="3">
    <source>
        <dbReference type="EMBL" id="MDI5949220.1"/>
    </source>
</evidence>
<keyword evidence="4" id="KW-1185">Reference proteome</keyword>
<gene>
    <name evidence="3" type="ORF">QLS97_06145</name>
</gene>
<dbReference type="InterPro" id="IPR014755">
    <property type="entry name" value="Cu-Rt/internalin_Ig-like"/>
</dbReference>
<name>A0AAW6TPC0_9FLAO</name>
<dbReference type="Pfam" id="PF19081">
    <property type="entry name" value="Ig_7"/>
    <property type="match status" value="1"/>
</dbReference>
<dbReference type="EMBL" id="JASCRY010000001">
    <property type="protein sequence ID" value="MDI5949220.1"/>
    <property type="molecule type" value="Genomic_DNA"/>
</dbReference>
<dbReference type="Gene3D" id="2.60.40.1220">
    <property type="match status" value="4"/>
</dbReference>
<evidence type="ECO:0000259" key="2">
    <source>
        <dbReference type="Pfam" id="PF19081"/>
    </source>
</evidence>
<keyword evidence="1" id="KW-0732">Signal</keyword>
<dbReference type="NCBIfam" id="TIGR04131">
    <property type="entry name" value="Bac_Flav_CTERM"/>
    <property type="match status" value="1"/>
</dbReference>
<sequence>MEKFIKSFVFIFLITILCNAILFAKNGIIGLENKSLGLVKSGSIFTLKTSSNSKDALLFLISRNENSDILASPPTVTTPVYYCQNAVATSLTATVSSGGTLNWYGTNATGGTASATAPTPSTATVGTTSYYVSETVGGVESTRSKIDVIVVANNGATILNFRCDASQILPADRASSVFFDWSNNPLISNSYNYTYTVQSGSPVTGNTGVSHVQVFNMLPGQSATLTLSSATHPCVPPQTITCSVPCGTSTVTPNFSAIAPFCTGTPAPILGPTSPNGISGTWMPAIISNTTSGSYVFTPNSTLFPCATTQTLNVIVTPLVTPTFTGIPTNVCQNATAPILPITSNNTPAISGFWSPASVNTAVLGPVTYTFTPNTGQCTSATPTRVTIDIVPVVTPNFASIPPFCSGTTAPLLTNTSPNGIVGTWAPSTVSNTVSRNYVFTPNPNQCATTQTLSVTIIPKGTPNFPAIAPFCSGSAAPILATTSPNGITGIWSPSTISNTTSGSYVFTPNTSECANNQILTVTVTPLVQPNFSNFSICMGGLTPILNTTSPNGISGTWSPAIVNNMASGAYVFSPNSNQCATSQTINVTVNPSNTLLDVDWTVSEAFAKNQVVTVIATGTGDYLYQLDDGPFQESPVFEYVSLGTHSITVKDKNGCSLPITRTNVLVINYPKFFTPNADGYNDTWNIFTLEDQLNFRILIFDRHGKFLKEIFPNGTGWDGTYIGQPMPANDYWFSIEYTEQDIPKKFKSHFSLKR</sequence>
<protein>
    <submittedName>
        <fullName evidence="3">T9SS type B sorting domain-containing protein</fullName>
    </submittedName>
</protein>